<dbReference type="AlphaFoldDB" id="A0A815N728"/>
<reference evidence="1" key="1">
    <citation type="submission" date="2021-02" db="EMBL/GenBank/DDBJ databases">
        <authorList>
            <person name="Nowell W R."/>
        </authorList>
    </citation>
    <scope>NUCLEOTIDE SEQUENCE</scope>
</reference>
<proteinExistence type="predicted"/>
<dbReference type="EMBL" id="CAJNOJ010000391">
    <property type="protein sequence ID" value="CAF1430058.1"/>
    <property type="molecule type" value="Genomic_DNA"/>
</dbReference>
<name>A0A815N728_ADIRI</name>
<sequence length="119" mass="13470">MSDSVLASTLTLDASRNAILELLTMLNEYYQKLGADRNLSKNEQNYLSSIQEVFLTAANRSILNIGAPLIQTLEYFQTFGQPPFREVFELAITYYQNIIESYDLSPNSSALVDLHRRTG</sequence>
<dbReference type="Proteomes" id="UP000663852">
    <property type="component" value="Unassembled WGS sequence"/>
</dbReference>
<organism evidence="1">
    <name type="scientific">Adineta ricciae</name>
    <name type="common">Rotifer</name>
    <dbReference type="NCBI Taxonomy" id="249248"/>
    <lineage>
        <taxon>Eukaryota</taxon>
        <taxon>Metazoa</taxon>
        <taxon>Spiralia</taxon>
        <taxon>Gnathifera</taxon>
        <taxon>Rotifera</taxon>
        <taxon>Eurotatoria</taxon>
        <taxon>Bdelloidea</taxon>
        <taxon>Adinetida</taxon>
        <taxon>Adinetidae</taxon>
        <taxon>Adineta</taxon>
    </lineage>
</organism>
<gene>
    <name evidence="1" type="ORF">EDS130_LOCUS38140</name>
</gene>
<comment type="caution">
    <text evidence="1">The sequence shown here is derived from an EMBL/GenBank/DDBJ whole genome shotgun (WGS) entry which is preliminary data.</text>
</comment>
<evidence type="ECO:0000313" key="1">
    <source>
        <dbReference type="EMBL" id="CAF1430058.1"/>
    </source>
</evidence>
<accession>A0A815N728</accession>
<protein>
    <submittedName>
        <fullName evidence="1">Uncharacterized protein</fullName>
    </submittedName>
</protein>